<evidence type="ECO:0000256" key="1">
    <source>
        <dbReference type="SAM" id="MobiDB-lite"/>
    </source>
</evidence>
<evidence type="ECO:0000313" key="2">
    <source>
        <dbReference type="Ensembl" id="ENSFCTP00005045181.1"/>
    </source>
</evidence>
<gene>
    <name evidence="2" type="primary">RAB21</name>
</gene>
<dbReference type="GeneTree" id="ENSGT00640000092035"/>
<protein>
    <submittedName>
        <fullName evidence="2">Uncharacterized protein</fullName>
    </submittedName>
</protein>
<keyword evidence="3" id="KW-1185">Reference proteome</keyword>
<proteinExistence type="predicted"/>
<accession>A0ABI7ZFD8</accession>
<organism evidence="2 3">
    <name type="scientific">Felis catus</name>
    <name type="common">Cat</name>
    <name type="synonym">Felis silvestris catus</name>
    <dbReference type="NCBI Taxonomy" id="9685"/>
    <lineage>
        <taxon>Eukaryota</taxon>
        <taxon>Metazoa</taxon>
        <taxon>Chordata</taxon>
        <taxon>Craniata</taxon>
        <taxon>Vertebrata</taxon>
        <taxon>Euteleostomi</taxon>
        <taxon>Mammalia</taxon>
        <taxon>Eutheria</taxon>
        <taxon>Laurasiatheria</taxon>
        <taxon>Carnivora</taxon>
        <taxon>Feliformia</taxon>
        <taxon>Felidae</taxon>
        <taxon>Felinae</taxon>
        <taxon>Felis</taxon>
    </lineage>
</organism>
<feature type="region of interest" description="Disordered" evidence="1">
    <location>
        <begin position="27"/>
        <end position="67"/>
    </location>
</feature>
<name>A0ABI7ZFD8_FELCA</name>
<dbReference type="Proteomes" id="UP000823872">
    <property type="component" value="Chromosome A1"/>
</dbReference>
<evidence type="ECO:0000313" key="3">
    <source>
        <dbReference type="Proteomes" id="UP000823872"/>
    </source>
</evidence>
<reference evidence="2 3" key="1">
    <citation type="submission" date="2021-02" db="EMBL/GenBank/DDBJ databases">
        <title>Safari Cat Assemblies.</title>
        <authorList>
            <person name="Bredemeyer K.R."/>
            <person name="Murphy W.J."/>
        </authorList>
    </citation>
    <scope>NUCLEOTIDE SEQUENCE [LARGE SCALE GENOMIC DNA]</scope>
</reference>
<reference evidence="2" key="3">
    <citation type="submission" date="2025-09" db="UniProtKB">
        <authorList>
            <consortium name="Ensembl"/>
        </authorList>
    </citation>
    <scope>IDENTIFICATION</scope>
    <source>
        <strain evidence="2">breed Abyssinian</strain>
    </source>
</reference>
<reference evidence="2" key="2">
    <citation type="submission" date="2025-08" db="UniProtKB">
        <authorList>
            <consortium name="Ensembl"/>
        </authorList>
    </citation>
    <scope>IDENTIFICATION</scope>
    <source>
        <strain evidence="2">breed Abyssinian</strain>
    </source>
</reference>
<sequence>STGCQEFPFSETEPAWTCLPSLYLDRDSDPRPARKASRTTATHTCQRPEAVSAVPTAQAGSRHQQCRRNKHISDVREVLLSLNPPPFQSRPGAGGGGGGGTWVLLDGVQGTWRRARTGCFPFLGERCGGFAALIAGDWEPWLPLGRCQGQQGCRQVSHGEAELSYQSRGNLRGKVWGSAETARSDCEGLCWNLAARRLGEQPHAGSHSAGQFSSSFGSFAQPCTQWLHKADYKLQRIPEGAKSDAGANEPREPLIPVTEWDKLGKAWTTQIQAHQAAESLPWEPGVIIRPIQRGPGTLGARRPVRAGAPVRLGAVGTPPGPGAGPGRGVEGCACAPAASVKSVL</sequence>
<dbReference type="Ensembl" id="ENSFCTT00005061741.1">
    <property type="protein sequence ID" value="ENSFCTP00005045181.1"/>
    <property type="gene ID" value="ENSFCTG00005021543.1"/>
</dbReference>